<evidence type="ECO:0000313" key="2">
    <source>
        <dbReference type="EMBL" id="OTF91914.1"/>
    </source>
</evidence>
<reference evidence="1" key="3">
    <citation type="submission" date="2020-06" db="EMBL/GenBank/DDBJ databases">
        <title>Helianthus annuus Genome sequencing and assembly Release 2.</title>
        <authorList>
            <person name="Gouzy J."/>
            <person name="Langlade N."/>
            <person name="Munos S."/>
        </authorList>
    </citation>
    <scope>NUCLEOTIDE SEQUENCE</scope>
    <source>
        <tissue evidence="1">Leaves</tissue>
    </source>
</reference>
<dbReference type="EMBL" id="CM007905">
    <property type="protein sequence ID" value="OTF91914.1"/>
    <property type="molecule type" value="Genomic_DNA"/>
</dbReference>
<protein>
    <submittedName>
        <fullName evidence="2">Uncharacterized protein</fullName>
    </submittedName>
</protein>
<dbReference type="EMBL" id="MNCJ02000331">
    <property type="protein sequence ID" value="KAF5760495.1"/>
    <property type="molecule type" value="Genomic_DNA"/>
</dbReference>
<keyword evidence="3" id="KW-1185">Reference proteome</keyword>
<gene>
    <name evidence="2" type="ORF">HannXRQ_Chr16g0516151</name>
    <name evidence="1" type="ORF">HanXRQr2_Chr16g0754151</name>
</gene>
<name>A0A251RZW9_HELAN</name>
<proteinExistence type="predicted"/>
<dbReference type="Proteomes" id="UP000215914">
    <property type="component" value="Chromosome 16"/>
</dbReference>
<dbReference type="Gramene" id="mRNA:HanXRQr2_Chr16g0754151">
    <property type="protein sequence ID" value="CDS:HanXRQr2_Chr16g0754151.1"/>
    <property type="gene ID" value="HanXRQr2_Chr16g0754151"/>
</dbReference>
<organism evidence="2 3">
    <name type="scientific">Helianthus annuus</name>
    <name type="common">Common sunflower</name>
    <dbReference type="NCBI Taxonomy" id="4232"/>
    <lineage>
        <taxon>Eukaryota</taxon>
        <taxon>Viridiplantae</taxon>
        <taxon>Streptophyta</taxon>
        <taxon>Embryophyta</taxon>
        <taxon>Tracheophyta</taxon>
        <taxon>Spermatophyta</taxon>
        <taxon>Magnoliopsida</taxon>
        <taxon>eudicotyledons</taxon>
        <taxon>Gunneridae</taxon>
        <taxon>Pentapetalae</taxon>
        <taxon>asterids</taxon>
        <taxon>campanulids</taxon>
        <taxon>Asterales</taxon>
        <taxon>Asteraceae</taxon>
        <taxon>Asteroideae</taxon>
        <taxon>Heliantheae alliance</taxon>
        <taxon>Heliantheae</taxon>
        <taxon>Helianthus</taxon>
    </lineage>
</organism>
<dbReference type="InParanoid" id="A0A251RZW9"/>
<accession>A0A251RZW9</accession>
<sequence>MKIVNVGENHARNGVITKRELRKQVWRTNLLLNSSHIAQIPFFLLSFTPINTFSWFPIDYNT</sequence>
<reference evidence="2" key="2">
    <citation type="submission" date="2017-02" db="EMBL/GenBank/DDBJ databases">
        <title>Sunflower complete genome.</title>
        <authorList>
            <person name="Langlade N."/>
            <person name="Munos S."/>
        </authorList>
    </citation>
    <scope>NUCLEOTIDE SEQUENCE [LARGE SCALE GENOMIC DNA]</scope>
    <source>
        <tissue evidence="2">Leaves</tissue>
    </source>
</reference>
<evidence type="ECO:0000313" key="1">
    <source>
        <dbReference type="EMBL" id="KAF5760495.1"/>
    </source>
</evidence>
<reference evidence="1 3" key="1">
    <citation type="journal article" date="2017" name="Nature">
        <title>The sunflower genome provides insights into oil metabolism, flowering and Asterid evolution.</title>
        <authorList>
            <person name="Badouin H."/>
            <person name="Gouzy J."/>
            <person name="Grassa C.J."/>
            <person name="Murat F."/>
            <person name="Staton S.E."/>
            <person name="Cottret L."/>
            <person name="Lelandais-Briere C."/>
            <person name="Owens G.L."/>
            <person name="Carrere S."/>
            <person name="Mayjonade B."/>
            <person name="Legrand L."/>
            <person name="Gill N."/>
            <person name="Kane N.C."/>
            <person name="Bowers J.E."/>
            <person name="Hubner S."/>
            <person name="Bellec A."/>
            <person name="Berard A."/>
            <person name="Berges H."/>
            <person name="Blanchet N."/>
            <person name="Boniface M.C."/>
            <person name="Brunel D."/>
            <person name="Catrice O."/>
            <person name="Chaidir N."/>
            <person name="Claudel C."/>
            <person name="Donnadieu C."/>
            <person name="Faraut T."/>
            <person name="Fievet G."/>
            <person name="Helmstetter N."/>
            <person name="King M."/>
            <person name="Knapp S.J."/>
            <person name="Lai Z."/>
            <person name="Le Paslier M.C."/>
            <person name="Lippi Y."/>
            <person name="Lorenzon L."/>
            <person name="Mandel J.R."/>
            <person name="Marage G."/>
            <person name="Marchand G."/>
            <person name="Marquand E."/>
            <person name="Bret-Mestries E."/>
            <person name="Morien E."/>
            <person name="Nambeesan S."/>
            <person name="Nguyen T."/>
            <person name="Pegot-Espagnet P."/>
            <person name="Pouilly N."/>
            <person name="Raftis F."/>
            <person name="Sallet E."/>
            <person name="Schiex T."/>
            <person name="Thomas J."/>
            <person name="Vandecasteele C."/>
            <person name="Vares D."/>
            <person name="Vear F."/>
            <person name="Vautrin S."/>
            <person name="Crespi M."/>
            <person name="Mangin B."/>
            <person name="Burke J.M."/>
            <person name="Salse J."/>
            <person name="Munos S."/>
            <person name="Vincourt P."/>
            <person name="Rieseberg L.H."/>
            <person name="Langlade N.B."/>
        </authorList>
    </citation>
    <scope>NUCLEOTIDE SEQUENCE [LARGE SCALE GENOMIC DNA]</scope>
    <source>
        <strain evidence="3">cv. SF193</strain>
        <tissue evidence="1">Leaves</tissue>
    </source>
</reference>
<dbReference type="AlphaFoldDB" id="A0A251RZW9"/>
<evidence type="ECO:0000313" key="3">
    <source>
        <dbReference type="Proteomes" id="UP000215914"/>
    </source>
</evidence>